<keyword evidence="2" id="KW-1133">Transmembrane helix</keyword>
<feature type="transmembrane region" description="Helical" evidence="2">
    <location>
        <begin position="219"/>
        <end position="242"/>
    </location>
</feature>
<evidence type="ECO:0000256" key="2">
    <source>
        <dbReference type="SAM" id="Phobius"/>
    </source>
</evidence>
<name>A0A336MN72_CULSO</name>
<keyword evidence="2" id="KW-0472">Membrane</keyword>
<feature type="region of interest" description="Disordered" evidence="1">
    <location>
        <begin position="1"/>
        <end position="20"/>
    </location>
</feature>
<accession>A0A336MN72</accession>
<dbReference type="EMBL" id="UFQT01001609">
    <property type="protein sequence ID" value="SSX31155.1"/>
    <property type="molecule type" value="Genomic_DNA"/>
</dbReference>
<feature type="compositionally biased region" description="Polar residues" evidence="1">
    <location>
        <begin position="1"/>
        <end position="13"/>
    </location>
</feature>
<sequence length="243" mass="27856">MQKSTQSLSPNDSSIEHVNKGVSTLNQADFHGKKIETIIQLDENFSSTTSSENPSSMSTQAESEYYRLTSNGRPKFMGKSPSKLEFQLIRKSAAASKVNRKKVVKGNVDFITKTDICACKSKSALRNELKQDLNSSWSQKLKRMFETCNRDQSNDPQDKDFFELDHEPEGELKSKAKNSKVIKYDFEHGCPEYYKTFDCPPHLISDMLAEQTVHHATRFWAEMFGFINIGVTFFVTFLLQFYR</sequence>
<dbReference type="AlphaFoldDB" id="A0A336MN72"/>
<gene>
    <name evidence="3" type="primary">CSON003382</name>
</gene>
<reference evidence="3" key="1">
    <citation type="submission" date="2018-07" db="EMBL/GenBank/DDBJ databases">
        <authorList>
            <person name="Quirk P.G."/>
            <person name="Krulwich T.A."/>
        </authorList>
    </citation>
    <scope>NUCLEOTIDE SEQUENCE</scope>
</reference>
<protein>
    <submittedName>
        <fullName evidence="3">CSON003382 protein</fullName>
    </submittedName>
</protein>
<proteinExistence type="predicted"/>
<evidence type="ECO:0000313" key="3">
    <source>
        <dbReference type="EMBL" id="SSX31155.1"/>
    </source>
</evidence>
<dbReference type="VEuPathDB" id="VectorBase:CSON003382"/>
<evidence type="ECO:0000256" key="1">
    <source>
        <dbReference type="SAM" id="MobiDB-lite"/>
    </source>
</evidence>
<keyword evidence="2" id="KW-0812">Transmembrane</keyword>
<organism evidence="3">
    <name type="scientific">Culicoides sonorensis</name>
    <name type="common">Biting midge</name>
    <dbReference type="NCBI Taxonomy" id="179676"/>
    <lineage>
        <taxon>Eukaryota</taxon>
        <taxon>Metazoa</taxon>
        <taxon>Ecdysozoa</taxon>
        <taxon>Arthropoda</taxon>
        <taxon>Hexapoda</taxon>
        <taxon>Insecta</taxon>
        <taxon>Pterygota</taxon>
        <taxon>Neoptera</taxon>
        <taxon>Endopterygota</taxon>
        <taxon>Diptera</taxon>
        <taxon>Nematocera</taxon>
        <taxon>Chironomoidea</taxon>
        <taxon>Ceratopogonidae</taxon>
        <taxon>Ceratopogoninae</taxon>
        <taxon>Culicoides</taxon>
        <taxon>Monoculicoides</taxon>
    </lineage>
</organism>